<dbReference type="OrthoDB" id="9808866at2"/>
<protein>
    <submittedName>
        <fullName evidence="1">1,4-alpha-glucan branching enzyme</fullName>
    </submittedName>
</protein>
<accession>U2Z6T9</accession>
<comment type="caution">
    <text evidence="1">The sequence shown here is derived from an EMBL/GenBank/DDBJ whole genome shotgun (WGS) entry which is preliminary data.</text>
</comment>
<evidence type="ECO:0000313" key="1">
    <source>
        <dbReference type="EMBL" id="GAD57140.1"/>
    </source>
</evidence>
<sequence>MSDSRTTTDHDQIREWVEARGGHPARVRDTGDSDGDGILRIDFEPQADGLERIDWDDWFATFEESELAFLHQDSAKDGAASRFNKLVSRNS</sequence>
<organism evidence="1 2">
    <name type="scientific">Limimaricola cinnabarinus LL-001</name>
    <dbReference type="NCBI Taxonomy" id="1337093"/>
    <lineage>
        <taxon>Bacteria</taxon>
        <taxon>Pseudomonadati</taxon>
        <taxon>Pseudomonadota</taxon>
        <taxon>Alphaproteobacteria</taxon>
        <taxon>Rhodobacterales</taxon>
        <taxon>Paracoccaceae</taxon>
        <taxon>Limimaricola</taxon>
    </lineage>
</organism>
<dbReference type="Proteomes" id="UP000016566">
    <property type="component" value="Unassembled WGS sequence"/>
</dbReference>
<dbReference type="EMBL" id="BATB01000063">
    <property type="protein sequence ID" value="GAD57140.1"/>
    <property type="molecule type" value="Genomic_DNA"/>
</dbReference>
<dbReference type="RefSeq" id="WP_021695239.1">
    <property type="nucleotide sequence ID" value="NZ_BATB01000063.1"/>
</dbReference>
<reference evidence="1" key="1">
    <citation type="journal article" date="2013" name="Genome Announc.">
        <title>Draft Genome Sequence of Loktanella cinnabarina LL-001T, Isolated from Deep-Sea Floor Sediment.</title>
        <authorList>
            <person name="Nishi S."/>
            <person name="Tsubouchi T."/>
            <person name="Takaki Y."/>
            <person name="Koyanagi R."/>
            <person name="Satoh N."/>
            <person name="Maruyama T."/>
            <person name="Hatada Y."/>
        </authorList>
    </citation>
    <scope>NUCLEOTIDE SEQUENCE [LARGE SCALE GENOMIC DNA]</scope>
    <source>
        <strain evidence="1">LL-001</strain>
    </source>
</reference>
<evidence type="ECO:0000313" key="2">
    <source>
        <dbReference type="Proteomes" id="UP000016566"/>
    </source>
</evidence>
<gene>
    <name evidence="1" type="ORF">MBELCI_3192</name>
</gene>
<dbReference type="AlphaFoldDB" id="U2Z6T9"/>
<keyword evidence="2" id="KW-1185">Reference proteome</keyword>
<dbReference type="eggNOG" id="ENOG5032Y6R">
    <property type="taxonomic scope" value="Bacteria"/>
</dbReference>
<proteinExistence type="predicted"/>
<dbReference type="STRING" id="1337093.MBELCI_3192"/>
<name>U2Z6T9_9RHOB</name>